<accession>A0ABW9EK01</accession>
<protein>
    <submittedName>
        <fullName evidence="1">M91 family zinc metallopeptidase</fullName>
    </submittedName>
</protein>
<dbReference type="EMBL" id="JAQQCL010000020">
    <property type="protein sequence ID" value="MFM0719396.1"/>
    <property type="molecule type" value="Genomic_DNA"/>
</dbReference>
<dbReference type="Proteomes" id="UP001629392">
    <property type="component" value="Unassembled WGS sequence"/>
</dbReference>
<organism evidence="1 2">
    <name type="scientific">Paraburkholderia strydomiana</name>
    <dbReference type="NCBI Taxonomy" id="1245417"/>
    <lineage>
        <taxon>Bacteria</taxon>
        <taxon>Pseudomonadati</taxon>
        <taxon>Pseudomonadota</taxon>
        <taxon>Betaproteobacteria</taxon>
        <taxon>Burkholderiales</taxon>
        <taxon>Burkholderiaceae</taxon>
        <taxon>Paraburkholderia</taxon>
    </lineage>
</organism>
<name>A0ABW9EK01_9BURK</name>
<gene>
    <name evidence="1" type="ORF">PQQ73_24010</name>
</gene>
<proteinExistence type="predicted"/>
<comment type="caution">
    <text evidence="1">The sequence shown here is derived from an EMBL/GenBank/DDBJ whole genome shotgun (WGS) entry which is preliminary data.</text>
</comment>
<evidence type="ECO:0000313" key="1">
    <source>
        <dbReference type="EMBL" id="MFM0719396.1"/>
    </source>
</evidence>
<reference evidence="1 2" key="1">
    <citation type="journal article" date="2024" name="Chem. Sci.">
        <title>Discovery of megapolipeptins by genome mining of a Burkholderiales bacteria collection.</title>
        <authorList>
            <person name="Paulo B.S."/>
            <person name="Recchia M.J.J."/>
            <person name="Lee S."/>
            <person name="Fergusson C.H."/>
            <person name="Romanowski S.B."/>
            <person name="Hernandez A."/>
            <person name="Krull N."/>
            <person name="Liu D.Y."/>
            <person name="Cavanagh H."/>
            <person name="Bos A."/>
            <person name="Gray C.A."/>
            <person name="Murphy B.T."/>
            <person name="Linington R.G."/>
            <person name="Eustaquio A.S."/>
        </authorList>
    </citation>
    <scope>NUCLEOTIDE SEQUENCE [LARGE SCALE GENOMIC DNA]</scope>
    <source>
        <strain evidence="1 2">RL17-350-BIC-E</strain>
    </source>
</reference>
<evidence type="ECO:0000313" key="2">
    <source>
        <dbReference type="Proteomes" id="UP001629392"/>
    </source>
</evidence>
<dbReference type="InterPro" id="IPR028208">
    <property type="entry name" value="Effector_pro_NleD-like"/>
</dbReference>
<sequence>MPVITIPSIFNQPTPEPRNEVQWTPTRYGGVMIGRYPRQPQSFVAATLEALGKIASGTNGRRLMDAIVMAGVLVHTSLPYKVAILPSGDSTGLSLSRGPSFGKRIYLRGNATTASNIDRARGNRQIARRAAGNSSPVVPEPFDAAEWLDPQLSFLDGDVGSPSSIRWNPNQFSTPDGHRPPFIGLAHELIHALRNLRGDTPVMVEDDERDVTGLRLSQGNAITENAIRADHGIAPRTRYSGIQSGATTS</sequence>
<dbReference type="RefSeq" id="WP_408155411.1">
    <property type="nucleotide sequence ID" value="NZ_JAQQCL010000020.1"/>
</dbReference>
<keyword evidence="2" id="KW-1185">Reference proteome</keyword>
<dbReference type="Pfam" id="PF14891">
    <property type="entry name" value="Peptidase_M91"/>
    <property type="match status" value="1"/>
</dbReference>